<organism evidence="2 3">
    <name type="scientific">Araneus ventricosus</name>
    <name type="common">Orbweaver spider</name>
    <name type="synonym">Epeira ventricosa</name>
    <dbReference type="NCBI Taxonomy" id="182803"/>
    <lineage>
        <taxon>Eukaryota</taxon>
        <taxon>Metazoa</taxon>
        <taxon>Ecdysozoa</taxon>
        <taxon>Arthropoda</taxon>
        <taxon>Chelicerata</taxon>
        <taxon>Arachnida</taxon>
        <taxon>Araneae</taxon>
        <taxon>Araneomorphae</taxon>
        <taxon>Entelegynae</taxon>
        <taxon>Araneoidea</taxon>
        <taxon>Araneidae</taxon>
        <taxon>Araneus</taxon>
    </lineage>
</organism>
<evidence type="ECO:0000313" key="2">
    <source>
        <dbReference type="EMBL" id="GBM61231.1"/>
    </source>
</evidence>
<name>A0A4Y2H7V5_ARAVE</name>
<accession>A0A4Y2H7V5</accession>
<dbReference type="Proteomes" id="UP000499080">
    <property type="component" value="Unassembled WGS sequence"/>
</dbReference>
<feature type="compositionally biased region" description="Basic and acidic residues" evidence="1">
    <location>
        <begin position="32"/>
        <end position="51"/>
    </location>
</feature>
<reference evidence="2 3" key="1">
    <citation type="journal article" date="2019" name="Sci. Rep.">
        <title>Orb-weaving spider Araneus ventricosus genome elucidates the spidroin gene catalogue.</title>
        <authorList>
            <person name="Kono N."/>
            <person name="Nakamura H."/>
            <person name="Ohtoshi R."/>
            <person name="Moran D.A.P."/>
            <person name="Shinohara A."/>
            <person name="Yoshida Y."/>
            <person name="Fujiwara M."/>
            <person name="Mori M."/>
            <person name="Tomita M."/>
            <person name="Arakawa K."/>
        </authorList>
    </citation>
    <scope>NUCLEOTIDE SEQUENCE [LARGE SCALE GENOMIC DNA]</scope>
</reference>
<gene>
    <name evidence="2" type="ORF">AVEN_145410_1</name>
</gene>
<keyword evidence="3" id="KW-1185">Reference proteome</keyword>
<dbReference type="EMBL" id="BGPR01001758">
    <property type="protein sequence ID" value="GBM61231.1"/>
    <property type="molecule type" value="Genomic_DNA"/>
</dbReference>
<evidence type="ECO:0000313" key="3">
    <source>
        <dbReference type="Proteomes" id="UP000499080"/>
    </source>
</evidence>
<proteinExistence type="predicted"/>
<protein>
    <submittedName>
        <fullName evidence="2">Uncharacterized protein</fullName>
    </submittedName>
</protein>
<comment type="caution">
    <text evidence="2">The sequence shown here is derived from an EMBL/GenBank/DDBJ whole genome shotgun (WGS) entry which is preliminary data.</text>
</comment>
<sequence>MPETRPLTRSKDEKFEKLFAMKVEMKAGQARLEPKMEAGQEEMRSGQERMEQGQQKMKKGQEEMKTRMEKEQKEMRAHIESKVEGMKEYANRCIEKKTSKL</sequence>
<feature type="compositionally biased region" description="Basic and acidic residues" evidence="1">
    <location>
        <begin position="59"/>
        <end position="83"/>
    </location>
</feature>
<feature type="region of interest" description="Disordered" evidence="1">
    <location>
        <begin position="28"/>
        <end position="83"/>
    </location>
</feature>
<dbReference type="AlphaFoldDB" id="A0A4Y2H7V5"/>
<evidence type="ECO:0000256" key="1">
    <source>
        <dbReference type="SAM" id="MobiDB-lite"/>
    </source>
</evidence>